<dbReference type="InterPro" id="IPR016181">
    <property type="entry name" value="Acyl_CoA_acyltransferase"/>
</dbReference>
<comment type="caution">
    <text evidence="2">The sequence shown here is derived from an EMBL/GenBank/DDBJ whole genome shotgun (WGS) entry which is preliminary data.</text>
</comment>
<dbReference type="GO" id="GO:0016747">
    <property type="term" value="F:acyltransferase activity, transferring groups other than amino-acyl groups"/>
    <property type="evidence" value="ECO:0007669"/>
    <property type="project" value="InterPro"/>
</dbReference>
<dbReference type="SUPFAM" id="SSF55729">
    <property type="entry name" value="Acyl-CoA N-acyltransferases (Nat)"/>
    <property type="match status" value="2"/>
</dbReference>
<organism evidence="2 3">
    <name type="scientific">Bacteroides graminisolvens DSM 19988 = JCM 15093</name>
    <dbReference type="NCBI Taxonomy" id="1121097"/>
    <lineage>
        <taxon>Bacteria</taxon>
        <taxon>Pseudomonadati</taxon>
        <taxon>Bacteroidota</taxon>
        <taxon>Bacteroidia</taxon>
        <taxon>Bacteroidales</taxon>
        <taxon>Bacteroidaceae</taxon>
        <taxon>Bacteroides</taxon>
    </lineage>
</organism>
<sequence length="255" mass="30204">MEKLKLVPVQDSHIRQLTCWLNKEHVLKWYNDADEWLNEIKERKGNFSFLNHFIAQEENHPIGFGQYYDCFVAKEDWYTVDRPHELFSIDYFIGEEDYLHKGYGKQIIRLLVERIKTQYPHAKIIVQPDSDNIASCKALLGNGFVFDPKANYYTLDDTLKHCGTTVINTERLTLRPFQYTDDNDMLVYWISDSTIQSLYCEPVYITKEEVRALLDKYINSYKNPDYYRWAIIEKESGICIGQVAIFLIDNKNHFL</sequence>
<dbReference type="InterPro" id="IPR051531">
    <property type="entry name" value="N-acetyltransferase"/>
</dbReference>
<keyword evidence="3" id="KW-1185">Reference proteome</keyword>
<evidence type="ECO:0000313" key="3">
    <source>
        <dbReference type="Proteomes" id="UP000027601"/>
    </source>
</evidence>
<dbReference type="Pfam" id="PF13302">
    <property type="entry name" value="Acetyltransf_3"/>
    <property type="match status" value="1"/>
</dbReference>
<accession>A0A069D4G6</accession>
<protein>
    <submittedName>
        <fullName evidence="2">Acetyltransferase, GNAT family</fullName>
    </submittedName>
</protein>
<reference evidence="2 3" key="1">
    <citation type="journal article" date="2015" name="Microbes Environ.">
        <title>Distribution and evolution of nitrogen fixation genes in the phylum bacteroidetes.</title>
        <authorList>
            <person name="Inoue J."/>
            <person name="Oshima K."/>
            <person name="Suda W."/>
            <person name="Sakamoto M."/>
            <person name="Iino T."/>
            <person name="Noda S."/>
            <person name="Hongoh Y."/>
            <person name="Hattori M."/>
            <person name="Ohkuma M."/>
        </authorList>
    </citation>
    <scope>NUCLEOTIDE SEQUENCE [LARGE SCALE GENOMIC DNA]</scope>
    <source>
        <strain evidence="2 3">JCM 15093</strain>
    </source>
</reference>
<dbReference type="Pfam" id="PF13523">
    <property type="entry name" value="Acetyltransf_8"/>
    <property type="match status" value="1"/>
</dbReference>
<gene>
    <name evidence="2" type="ORF">JCM15093_2405</name>
</gene>
<dbReference type="PANTHER" id="PTHR43792:SF1">
    <property type="entry name" value="N-ACETYLTRANSFERASE DOMAIN-CONTAINING PROTEIN"/>
    <property type="match status" value="1"/>
</dbReference>
<dbReference type="CDD" id="cd04301">
    <property type="entry name" value="NAT_SF"/>
    <property type="match status" value="1"/>
</dbReference>
<dbReference type="eggNOG" id="COG1670">
    <property type="taxonomic scope" value="Bacteria"/>
</dbReference>
<dbReference type="EMBL" id="BAJS01000015">
    <property type="protein sequence ID" value="GAK37181.1"/>
    <property type="molecule type" value="Genomic_DNA"/>
</dbReference>
<evidence type="ECO:0000313" key="2">
    <source>
        <dbReference type="EMBL" id="GAK37181.1"/>
    </source>
</evidence>
<dbReference type="PANTHER" id="PTHR43792">
    <property type="entry name" value="GNAT FAMILY, PUTATIVE (AFU_ORTHOLOGUE AFUA_3G00765)-RELATED-RELATED"/>
    <property type="match status" value="1"/>
</dbReference>
<dbReference type="AlphaFoldDB" id="A0A069D4G6"/>
<dbReference type="InterPro" id="IPR000182">
    <property type="entry name" value="GNAT_dom"/>
</dbReference>
<dbReference type="RefSeq" id="WP_211227691.1">
    <property type="nucleotide sequence ID" value="NZ_ATZI01000013.1"/>
</dbReference>
<dbReference type="Gene3D" id="3.40.630.30">
    <property type="match status" value="2"/>
</dbReference>
<feature type="domain" description="N-acetyltransferase" evidence="1">
    <location>
        <begin position="12"/>
        <end position="165"/>
    </location>
</feature>
<dbReference type="PROSITE" id="PS51186">
    <property type="entry name" value="GNAT"/>
    <property type="match status" value="1"/>
</dbReference>
<dbReference type="Proteomes" id="UP000027601">
    <property type="component" value="Unassembled WGS sequence"/>
</dbReference>
<name>A0A069D4G6_9BACE</name>
<keyword evidence="2" id="KW-0808">Transferase</keyword>
<proteinExistence type="predicted"/>
<evidence type="ECO:0000259" key="1">
    <source>
        <dbReference type="PROSITE" id="PS51186"/>
    </source>
</evidence>
<dbReference type="STRING" id="1121097.GCA_000428125_02553"/>